<keyword evidence="3" id="KW-1185">Reference proteome</keyword>
<dbReference type="RefSeq" id="WP_160334790.1">
    <property type="nucleotide sequence ID" value="NZ_WSRP01000009.1"/>
</dbReference>
<dbReference type="GO" id="GO:0003678">
    <property type="term" value="F:DNA helicase activity"/>
    <property type="evidence" value="ECO:0007669"/>
    <property type="project" value="InterPro"/>
</dbReference>
<proteinExistence type="predicted"/>
<keyword evidence="2" id="KW-0378">Hydrolase</keyword>
<keyword evidence="2" id="KW-0547">Nucleotide-binding</keyword>
<dbReference type="AlphaFoldDB" id="A0A6L6YF80"/>
<evidence type="ECO:0000313" key="2">
    <source>
        <dbReference type="EMBL" id="MVX56355.1"/>
    </source>
</evidence>
<reference evidence="2 3" key="1">
    <citation type="submission" date="2019-12" db="EMBL/GenBank/DDBJ databases">
        <title>Microbes associate with the intestines of laboratory mice.</title>
        <authorList>
            <person name="Navarre W."/>
            <person name="Wong E."/>
        </authorList>
    </citation>
    <scope>NUCLEOTIDE SEQUENCE [LARGE SCALE GENOMIC DNA]</scope>
    <source>
        <strain evidence="2 3">NM82_D38</strain>
    </source>
</reference>
<keyword evidence="2" id="KW-0347">Helicase</keyword>
<sequence>MSESVIPVAEKDGKPIKYKFDEAFQKALVISALRDENFMRRANGLLLPQHFDSTALALGCKVAKDFYERYKTVLNDALVTTTLKDYIKKHIFTKEEVSEVIPVLKEAYSPTVSLPPCDALIDHLVEFARSSAVTASIYDSVELIDKRDWATIEKKLKEALSVGAEDEVKSYDYFEEIKKRTETRKDIESGILPPSGITTGCREFDECLYHKGWGRKELSLMMGTAKSGKSLSLLFFGQSACLKGYNVLYVTLEVSARIISDRIDACISDTSMKDLVSHSLTVQRKIESLRDKAIATKDDIKPQVGLFHIREYPSGTLKVSTLKRYLESMREKGVQYDLICLDYADLMAPEQRSTNITENFRTIYVDLRALAFEFNVAMLTATQTNREGSKSKVAEMEHVAEDFNKVRTADIVISINVSQEEREKGEARLYFVASRNSESGLTITVKQNVSKMQFITDVVKVEGSRASKTIGSFVVPETEGV</sequence>
<feature type="domain" description="SF4 helicase" evidence="1">
    <location>
        <begin position="196"/>
        <end position="440"/>
    </location>
</feature>
<accession>A0A6L6YF80</accession>
<dbReference type="Pfam" id="PF03796">
    <property type="entry name" value="DnaB_C"/>
    <property type="match status" value="1"/>
</dbReference>
<dbReference type="Gene3D" id="3.40.50.300">
    <property type="entry name" value="P-loop containing nucleotide triphosphate hydrolases"/>
    <property type="match status" value="1"/>
</dbReference>
<dbReference type="InterPro" id="IPR027417">
    <property type="entry name" value="P-loop_NTPase"/>
</dbReference>
<comment type="caution">
    <text evidence="2">The sequence shown here is derived from an EMBL/GenBank/DDBJ whole genome shotgun (WGS) entry which is preliminary data.</text>
</comment>
<evidence type="ECO:0000313" key="3">
    <source>
        <dbReference type="Proteomes" id="UP000472580"/>
    </source>
</evidence>
<keyword evidence="2" id="KW-0067">ATP-binding</keyword>
<dbReference type="InterPro" id="IPR007694">
    <property type="entry name" value="DNA_helicase_DnaB-like_C"/>
</dbReference>
<name>A0A6L6YF80_9BURK</name>
<dbReference type="Proteomes" id="UP000472580">
    <property type="component" value="Unassembled WGS sequence"/>
</dbReference>
<protein>
    <submittedName>
        <fullName evidence="2">DNA helicase</fullName>
    </submittedName>
</protein>
<evidence type="ECO:0000259" key="1">
    <source>
        <dbReference type="Pfam" id="PF03796"/>
    </source>
</evidence>
<dbReference type="OrthoDB" id="8478084at2"/>
<dbReference type="GO" id="GO:0005524">
    <property type="term" value="F:ATP binding"/>
    <property type="evidence" value="ECO:0007669"/>
    <property type="project" value="InterPro"/>
</dbReference>
<organism evidence="2 3">
    <name type="scientific">Parasutterella muris</name>
    <dbReference type="NCBI Taxonomy" id="2565572"/>
    <lineage>
        <taxon>Bacteria</taxon>
        <taxon>Pseudomonadati</taxon>
        <taxon>Pseudomonadota</taxon>
        <taxon>Betaproteobacteria</taxon>
        <taxon>Burkholderiales</taxon>
        <taxon>Sutterellaceae</taxon>
        <taxon>Parasutterella</taxon>
    </lineage>
</organism>
<dbReference type="SUPFAM" id="SSF52540">
    <property type="entry name" value="P-loop containing nucleoside triphosphate hydrolases"/>
    <property type="match status" value="1"/>
</dbReference>
<dbReference type="EMBL" id="WSRP01000009">
    <property type="protein sequence ID" value="MVX56355.1"/>
    <property type="molecule type" value="Genomic_DNA"/>
</dbReference>
<gene>
    <name evidence="2" type="ORF">E5987_03925</name>
</gene>
<dbReference type="GO" id="GO:0006260">
    <property type="term" value="P:DNA replication"/>
    <property type="evidence" value="ECO:0007669"/>
    <property type="project" value="InterPro"/>
</dbReference>